<dbReference type="EMBL" id="ML208464">
    <property type="protein sequence ID" value="TFK64719.1"/>
    <property type="molecule type" value="Genomic_DNA"/>
</dbReference>
<gene>
    <name evidence="1" type="ORF">BDN72DRAFT_254126</name>
</gene>
<name>A0ACD3AGJ0_9AGAR</name>
<evidence type="ECO:0000313" key="2">
    <source>
        <dbReference type="Proteomes" id="UP000308600"/>
    </source>
</evidence>
<keyword evidence="2" id="KW-1185">Reference proteome</keyword>
<protein>
    <submittedName>
        <fullName evidence="1">Uncharacterized protein</fullName>
    </submittedName>
</protein>
<accession>A0ACD3AGJ0</accession>
<sequence length="73" mass="8169">MFSDAPTYLLRPVPSGLFVILVFVGFQRLFHARVFCLLSFDYLCLIVYLQLEQKSTLGTASAPTSAALHWISS</sequence>
<organism evidence="1 2">
    <name type="scientific">Pluteus cervinus</name>
    <dbReference type="NCBI Taxonomy" id="181527"/>
    <lineage>
        <taxon>Eukaryota</taxon>
        <taxon>Fungi</taxon>
        <taxon>Dikarya</taxon>
        <taxon>Basidiomycota</taxon>
        <taxon>Agaricomycotina</taxon>
        <taxon>Agaricomycetes</taxon>
        <taxon>Agaricomycetidae</taxon>
        <taxon>Agaricales</taxon>
        <taxon>Pluteineae</taxon>
        <taxon>Pluteaceae</taxon>
        <taxon>Pluteus</taxon>
    </lineage>
</organism>
<reference evidence="1 2" key="1">
    <citation type="journal article" date="2019" name="Nat. Ecol. Evol.">
        <title>Megaphylogeny resolves global patterns of mushroom evolution.</title>
        <authorList>
            <person name="Varga T."/>
            <person name="Krizsan K."/>
            <person name="Foldi C."/>
            <person name="Dima B."/>
            <person name="Sanchez-Garcia M."/>
            <person name="Sanchez-Ramirez S."/>
            <person name="Szollosi G.J."/>
            <person name="Szarkandi J.G."/>
            <person name="Papp V."/>
            <person name="Albert L."/>
            <person name="Andreopoulos W."/>
            <person name="Angelini C."/>
            <person name="Antonin V."/>
            <person name="Barry K.W."/>
            <person name="Bougher N.L."/>
            <person name="Buchanan P."/>
            <person name="Buyck B."/>
            <person name="Bense V."/>
            <person name="Catcheside P."/>
            <person name="Chovatia M."/>
            <person name="Cooper J."/>
            <person name="Damon W."/>
            <person name="Desjardin D."/>
            <person name="Finy P."/>
            <person name="Geml J."/>
            <person name="Haridas S."/>
            <person name="Hughes K."/>
            <person name="Justo A."/>
            <person name="Karasinski D."/>
            <person name="Kautmanova I."/>
            <person name="Kiss B."/>
            <person name="Kocsube S."/>
            <person name="Kotiranta H."/>
            <person name="LaButti K.M."/>
            <person name="Lechner B.E."/>
            <person name="Liimatainen K."/>
            <person name="Lipzen A."/>
            <person name="Lukacs Z."/>
            <person name="Mihaltcheva S."/>
            <person name="Morgado L.N."/>
            <person name="Niskanen T."/>
            <person name="Noordeloos M.E."/>
            <person name="Ohm R.A."/>
            <person name="Ortiz-Santana B."/>
            <person name="Ovrebo C."/>
            <person name="Racz N."/>
            <person name="Riley R."/>
            <person name="Savchenko A."/>
            <person name="Shiryaev A."/>
            <person name="Soop K."/>
            <person name="Spirin V."/>
            <person name="Szebenyi C."/>
            <person name="Tomsovsky M."/>
            <person name="Tulloss R.E."/>
            <person name="Uehling J."/>
            <person name="Grigoriev I.V."/>
            <person name="Vagvolgyi C."/>
            <person name="Papp T."/>
            <person name="Martin F.M."/>
            <person name="Miettinen O."/>
            <person name="Hibbett D.S."/>
            <person name="Nagy L.G."/>
        </authorList>
    </citation>
    <scope>NUCLEOTIDE SEQUENCE [LARGE SCALE GENOMIC DNA]</scope>
    <source>
        <strain evidence="1 2">NL-1719</strain>
    </source>
</reference>
<proteinExistence type="predicted"/>
<evidence type="ECO:0000313" key="1">
    <source>
        <dbReference type="EMBL" id="TFK64719.1"/>
    </source>
</evidence>
<dbReference type="Proteomes" id="UP000308600">
    <property type="component" value="Unassembled WGS sequence"/>
</dbReference>